<dbReference type="GO" id="GO:0016887">
    <property type="term" value="F:ATP hydrolysis activity"/>
    <property type="evidence" value="ECO:0007669"/>
    <property type="project" value="InterPro"/>
</dbReference>
<feature type="transmembrane region" description="Helical" evidence="16">
    <location>
        <begin position="103"/>
        <end position="123"/>
    </location>
</feature>
<accession>A0A8C5RAM8</accession>
<evidence type="ECO:0000256" key="10">
    <source>
        <dbReference type="ARBA" id="ARBA00023136"/>
    </source>
</evidence>
<feature type="compositionally biased region" description="Basic and acidic residues" evidence="15">
    <location>
        <begin position="882"/>
        <end position="899"/>
    </location>
</feature>
<dbReference type="Ensembl" id="ENSLLET00000051160.1">
    <property type="protein sequence ID" value="ENSLLEP00000049241.1"/>
    <property type="gene ID" value="ENSLLEG00000030993.1"/>
</dbReference>
<keyword evidence="9 16" id="KW-1133">Transmembrane helix</keyword>
<evidence type="ECO:0000256" key="2">
    <source>
        <dbReference type="ARBA" id="ARBA00009726"/>
    </source>
</evidence>
<dbReference type="InterPro" id="IPR036640">
    <property type="entry name" value="ABC1_TM_sf"/>
</dbReference>
<dbReference type="PROSITE" id="PS50929">
    <property type="entry name" value="ABC_TM1F"/>
    <property type="match status" value="2"/>
</dbReference>
<evidence type="ECO:0000259" key="17">
    <source>
        <dbReference type="PROSITE" id="PS50893"/>
    </source>
</evidence>
<keyword evidence="8" id="KW-1278">Translocase</keyword>
<evidence type="ECO:0000259" key="18">
    <source>
        <dbReference type="PROSITE" id="PS50929"/>
    </source>
</evidence>
<evidence type="ECO:0000256" key="5">
    <source>
        <dbReference type="ARBA" id="ARBA00022737"/>
    </source>
</evidence>
<dbReference type="InterPro" id="IPR003439">
    <property type="entry name" value="ABC_transporter-like_ATP-bd"/>
</dbReference>
<feature type="transmembrane region" description="Helical" evidence="16">
    <location>
        <begin position="462"/>
        <end position="481"/>
    </location>
</feature>
<dbReference type="FunFam" id="3.40.50.300:FF:000997">
    <property type="entry name" value="Multidrug resistance-associated protein 1"/>
    <property type="match status" value="1"/>
</dbReference>
<evidence type="ECO:0000256" key="1">
    <source>
        <dbReference type="ARBA" id="ARBA00004141"/>
    </source>
</evidence>
<feature type="transmembrane region" description="Helical" evidence="16">
    <location>
        <begin position="129"/>
        <end position="149"/>
    </location>
</feature>
<comment type="catalytic activity">
    <reaction evidence="14">
        <text>an S-substituted glutathione(in) + ATP + H2O = an S-substituted glutathione(out) + ADP + phosphate + H(+)</text>
        <dbReference type="Rhea" id="RHEA:19121"/>
        <dbReference type="ChEBI" id="CHEBI:15377"/>
        <dbReference type="ChEBI" id="CHEBI:15378"/>
        <dbReference type="ChEBI" id="CHEBI:30616"/>
        <dbReference type="ChEBI" id="CHEBI:43474"/>
        <dbReference type="ChEBI" id="CHEBI:90779"/>
        <dbReference type="ChEBI" id="CHEBI:456216"/>
        <dbReference type="EC" id="7.6.2.3"/>
    </reaction>
    <physiologicalReaction direction="left-to-right" evidence="14">
        <dbReference type="Rhea" id="RHEA:19122"/>
    </physiologicalReaction>
</comment>
<reference evidence="19" key="1">
    <citation type="submission" date="2025-08" db="UniProtKB">
        <authorList>
            <consortium name="Ensembl"/>
        </authorList>
    </citation>
    <scope>IDENTIFICATION</scope>
</reference>
<dbReference type="CDD" id="cd03250">
    <property type="entry name" value="ABCC_MRP_domain1"/>
    <property type="match status" value="1"/>
</dbReference>
<keyword evidence="6" id="KW-0547">Nucleotide-binding</keyword>
<dbReference type="FunFam" id="3.40.50.300:FF:000163">
    <property type="entry name" value="Multidrug resistance-associated protein member 4"/>
    <property type="match status" value="1"/>
</dbReference>
<feature type="transmembrane region" description="Helical" evidence="16">
    <location>
        <begin position="327"/>
        <end position="347"/>
    </location>
</feature>
<dbReference type="Proteomes" id="UP000694569">
    <property type="component" value="Unplaced"/>
</dbReference>
<dbReference type="GeneTree" id="ENSGT00940000164531"/>
<feature type="region of interest" description="Disordered" evidence="15">
    <location>
        <begin position="876"/>
        <end position="899"/>
    </location>
</feature>
<comment type="catalytic activity">
    <reaction evidence="12">
        <text>leukotriene C4(in) + ATP + H2O = leukotriene C4(out) + ADP + phosphate + H(+)</text>
        <dbReference type="Rhea" id="RHEA:38963"/>
        <dbReference type="ChEBI" id="CHEBI:15377"/>
        <dbReference type="ChEBI" id="CHEBI:15378"/>
        <dbReference type="ChEBI" id="CHEBI:30616"/>
        <dbReference type="ChEBI" id="CHEBI:43474"/>
        <dbReference type="ChEBI" id="CHEBI:57973"/>
        <dbReference type="ChEBI" id="CHEBI:456216"/>
    </reaction>
    <physiologicalReaction direction="left-to-right" evidence="12">
        <dbReference type="Rhea" id="RHEA:38964"/>
    </physiologicalReaction>
</comment>
<dbReference type="GO" id="GO:0015431">
    <property type="term" value="F:ABC-type glutathione S-conjugate transporter activity"/>
    <property type="evidence" value="ECO:0007669"/>
    <property type="project" value="UniProtKB-EC"/>
</dbReference>
<dbReference type="SUPFAM" id="SSF52540">
    <property type="entry name" value="P-loop containing nucleoside triphosphate hydrolases"/>
    <property type="match status" value="2"/>
</dbReference>
<evidence type="ECO:0000256" key="7">
    <source>
        <dbReference type="ARBA" id="ARBA00022840"/>
    </source>
</evidence>
<comment type="catalytic activity">
    <reaction evidence="11">
        <text>ATP + H2O + xenobioticSide 1 = ADP + phosphate + xenobioticSide 2.</text>
        <dbReference type="EC" id="7.6.2.2"/>
    </reaction>
</comment>
<dbReference type="GO" id="GO:0005524">
    <property type="term" value="F:ATP binding"/>
    <property type="evidence" value="ECO:0007669"/>
    <property type="project" value="UniProtKB-KW"/>
</dbReference>
<dbReference type="SMART" id="SM00382">
    <property type="entry name" value="AAA"/>
    <property type="match status" value="2"/>
</dbReference>
<feature type="transmembrane region" description="Helical" evidence="16">
    <location>
        <begin position="161"/>
        <end position="181"/>
    </location>
</feature>
<dbReference type="InterPro" id="IPR050173">
    <property type="entry name" value="ABC_transporter_C-like"/>
</dbReference>
<organism evidence="19 20">
    <name type="scientific">Leptobrachium leishanense</name>
    <name type="common">Leishan spiny toad</name>
    <dbReference type="NCBI Taxonomy" id="445787"/>
    <lineage>
        <taxon>Eukaryota</taxon>
        <taxon>Metazoa</taxon>
        <taxon>Chordata</taxon>
        <taxon>Craniata</taxon>
        <taxon>Vertebrata</taxon>
        <taxon>Euteleostomi</taxon>
        <taxon>Amphibia</taxon>
        <taxon>Batrachia</taxon>
        <taxon>Anura</taxon>
        <taxon>Pelobatoidea</taxon>
        <taxon>Megophryidae</taxon>
        <taxon>Leptobrachium</taxon>
    </lineage>
</organism>
<feature type="domain" description="ABC transporter" evidence="17">
    <location>
        <begin position="638"/>
        <end position="869"/>
    </location>
</feature>
<dbReference type="PROSITE" id="PS50893">
    <property type="entry name" value="ABC_TRANSPORTER_2"/>
    <property type="match status" value="2"/>
</dbReference>
<comment type="similarity">
    <text evidence="2">Belongs to the ABC transporter superfamily. ABCC family. Conjugate transporter (TC 3.A.1.208) subfamily.</text>
</comment>
<dbReference type="CDD" id="cd18598">
    <property type="entry name" value="ABC_6TM_MRP7_D1_like"/>
    <property type="match status" value="1"/>
</dbReference>
<evidence type="ECO:0000256" key="15">
    <source>
        <dbReference type="SAM" id="MobiDB-lite"/>
    </source>
</evidence>
<dbReference type="PROSITE" id="PS00211">
    <property type="entry name" value="ABC_TRANSPORTER_1"/>
    <property type="match status" value="2"/>
</dbReference>
<keyword evidence="3" id="KW-0813">Transport</keyword>
<feature type="transmembrane region" description="Helical" evidence="16">
    <location>
        <begin position="359"/>
        <end position="377"/>
    </location>
</feature>
<dbReference type="InterPro" id="IPR027417">
    <property type="entry name" value="P-loop_NTPase"/>
</dbReference>
<dbReference type="OrthoDB" id="6500128at2759"/>
<comment type="catalytic activity">
    <reaction evidence="13">
        <text>17beta-estradiol 17-O-(beta-D-glucuronate)(in) + ATP + H2O = 17beta-estradiol 17-O-(beta-D-glucuronate)(out) + ADP + phosphate + H(+)</text>
        <dbReference type="Rhea" id="RHEA:60128"/>
        <dbReference type="ChEBI" id="CHEBI:15377"/>
        <dbReference type="ChEBI" id="CHEBI:15378"/>
        <dbReference type="ChEBI" id="CHEBI:30616"/>
        <dbReference type="ChEBI" id="CHEBI:43474"/>
        <dbReference type="ChEBI" id="CHEBI:82961"/>
        <dbReference type="ChEBI" id="CHEBI:456216"/>
    </reaction>
    <physiologicalReaction direction="left-to-right" evidence="13">
        <dbReference type="Rhea" id="RHEA:60129"/>
    </physiologicalReaction>
</comment>
<evidence type="ECO:0000256" key="11">
    <source>
        <dbReference type="ARBA" id="ARBA00034018"/>
    </source>
</evidence>
<evidence type="ECO:0000256" key="14">
    <source>
        <dbReference type="ARBA" id="ARBA00048007"/>
    </source>
</evidence>
<dbReference type="InterPro" id="IPR011527">
    <property type="entry name" value="ABC1_TM_dom"/>
</dbReference>
<dbReference type="InterPro" id="IPR017871">
    <property type="entry name" value="ABC_transporter-like_CS"/>
</dbReference>
<feature type="transmembrane region" description="Helical" evidence="16">
    <location>
        <begin position="995"/>
        <end position="1019"/>
    </location>
</feature>
<evidence type="ECO:0000256" key="12">
    <source>
        <dbReference type="ARBA" id="ARBA00047523"/>
    </source>
</evidence>
<keyword evidence="4 16" id="KW-0812">Transmembrane</keyword>
<comment type="subcellular location">
    <subcellularLocation>
        <location evidence="1">Membrane</location>
        <topology evidence="1">Multi-pass membrane protein</topology>
    </subcellularLocation>
</comment>
<dbReference type="GO" id="GO:0008559">
    <property type="term" value="F:ABC-type xenobiotic transporter activity"/>
    <property type="evidence" value="ECO:0007669"/>
    <property type="project" value="UniProtKB-EC"/>
</dbReference>
<feature type="transmembrane region" description="Helical" evidence="16">
    <location>
        <begin position="1213"/>
        <end position="1233"/>
    </location>
</feature>
<dbReference type="SUPFAM" id="SSF90123">
    <property type="entry name" value="ABC transporter transmembrane region"/>
    <property type="match status" value="2"/>
</dbReference>
<evidence type="ECO:0000256" key="9">
    <source>
        <dbReference type="ARBA" id="ARBA00022989"/>
    </source>
</evidence>
<feature type="domain" description="ABC transmembrane type-1" evidence="18">
    <location>
        <begin position="928"/>
        <end position="1241"/>
    </location>
</feature>
<keyword evidence="20" id="KW-1185">Reference proteome</keyword>
<evidence type="ECO:0008006" key="21">
    <source>
        <dbReference type="Google" id="ProtNLM"/>
    </source>
</evidence>
<name>A0A8C5RAM8_9ANUR</name>
<dbReference type="PANTHER" id="PTHR24223">
    <property type="entry name" value="ATP-BINDING CASSETTE SUB-FAMILY C"/>
    <property type="match status" value="1"/>
</dbReference>
<evidence type="ECO:0000256" key="3">
    <source>
        <dbReference type="ARBA" id="ARBA00022448"/>
    </source>
</evidence>
<feature type="transmembrane region" description="Helical" evidence="16">
    <location>
        <begin position="201"/>
        <end position="218"/>
    </location>
</feature>
<dbReference type="Gene3D" id="3.40.50.300">
    <property type="entry name" value="P-loop containing nucleotide triphosphate hydrolases"/>
    <property type="match status" value="2"/>
</dbReference>
<proteinExistence type="inferred from homology"/>
<evidence type="ECO:0000256" key="8">
    <source>
        <dbReference type="ARBA" id="ARBA00022967"/>
    </source>
</evidence>
<dbReference type="FunFam" id="1.20.1560.10:FF:000037">
    <property type="entry name" value="ATP-binding cassette subfamily C member 10"/>
    <property type="match status" value="1"/>
</dbReference>
<feature type="transmembrane region" description="Helical" evidence="16">
    <location>
        <begin position="438"/>
        <end position="456"/>
    </location>
</feature>
<keyword evidence="7" id="KW-0067">ATP-binding</keyword>
<sequence length="1514" mass="166481">MQHLQIMCCRVTESAVPVSPLGFQACPAPSMESLIAELCGTDPSDPLPVWVSGNVGICFNQLILSAVPHALLAVISACHAGAHRSRSSCPAGWAWTCRLVTSFFLGISALGELVLGAVFPRLLPSAVEVLSGAVSCLAWVTHFLALLSLRRKWHGSSRGPLSFLVPVPLQVPSLVISVVWLCHGGAVSAPLNLVLVSRLTLSYLRLAFILAYLVAFLAPPTLPQAPNVVSINDDGDDRSPLLSFSDYGWAPAEDGESWWSRFFYLWMNPLMQTGAKGDLKSFKDVYPLPRHLCTANVRQELQYFPRTKRLSSSLNASFGARYYSLGLLKLGAISLGFMGPLLLNLLVDFMETGEEPLSWGVLYTMGLFTSGVLGALLQNQFTHEVNKVMLAVRAAVLTSVYRKAIRGEGTSLGTFSPGEVVNFMSTDTDRISNFCRSFHELWSLPLQFAVTLYLLYRQVGVAFLGGLGLALLLVPVNKVVASRIMANNQDMLQHKDARVKLMAELLTGMRVVKFYTWESHFASRVGALREKELRSLRAIKLLDAVCVYLWAALPVLISIITFITYVLLGHQLTAAKVFTALALVGMLILPLNNFPWVLNGVLEAKVSLDRIQRFLELPEQNLLTYYRQVPSSDPSSVVEFSDALFSWGDAQGSEQCGALQLCVQHLCIQKGSLVAVVGKVGSGKSSLLAAITGELSRMRGDLLVAPEEPGFGYTAQEPWIQFATIRENILFGKEMNAALYQEVLEACALADDLSILPAGDQTEVGENGVMLSGGQKARVALARAVYQEKDIYLLDDPLAAVDADVASHLMEKCIMGILRHRTRILCSHRTELLDGADLVVLMEEGKILCSGPPDKVLPLVENSTKLRVCQHRAQDEVMNGQDAERESDKEDQAHSHVLGEEEKKEGAVALQVYGAYWRSVGSYLASSVLLALLFMQASRNMSDWWLSHWISSLPNTTRNSSLEAPSPTLLLFSSTGLLSPVTVMKNERQNISADINFYLSVYGGIAVANSVCTALRAALFALGTVQAATVIHRHLLKRVLKATVTFFDITPIGRIINRFSSDLYCVDDSLPFILNIFLANMFGLLGMLLVISYGLPWILLALLPLAVLYYHIQRFYRYTSRELKRLHSITLSPIYNQFSETLSGLCTIRAMRHSDRFQEECEKRLERNQRCLFASNSAIQWLDIRLQMIGVMVVTAIAVIAIVQHQLKAGNPGLVGLALSYALSITGLLSGLISSFTQTEAMMVSVERAEEYSRTLPSEPVGASVEVAPDWPSRGHIEFQEVVLCYRQDLPNALDGVSFTICPGEKIGIVGRTGSGKSSLFLALFRMMELSAGFILIDNLSARQVSLDALRSRLAVIPQDAFLFSGSVRENLDPLSRHPESDLHEVLEQCHLGALVARIGGLEAEVGDRGKNFSLGQRQLLCLARALLTQAKILCIDEATASVDHQTDCLLQQTIRERFKERTVLTIAHRLNTIMDSDRVLVMHAGKVAELDSPAALSQRTDSHFYRLIHSGQV</sequence>
<feature type="transmembrane region" description="Helical" evidence="16">
    <location>
        <begin position="1097"/>
        <end position="1116"/>
    </location>
</feature>
<dbReference type="PANTHER" id="PTHR24223:SF330">
    <property type="entry name" value="ATP-BINDING CASSETTE SUB-FAMILY C MEMBER 10"/>
    <property type="match status" value="1"/>
</dbReference>
<evidence type="ECO:0000313" key="19">
    <source>
        <dbReference type="Ensembl" id="ENSLLEP00000049241.1"/>
    </source>
</evidence>
<dbReference type="InterPro" id="IPR003593">
    <property type="entry name" value="AAA+_ATPase"/>
</dbReference>
<protein>
    <recommendedName>
        <fullName evidence="21">Multidrug resistance-associated protein 7</fullName>
    </recommendedName>
</protein>
<dbReference type="CDD" id="cd03244">
    <property type="entry name" value="ABCC_MRP_domain2"/>
    <property type="match status" value="1"/>
</dbReference>
<evidence type="ECO:0000256" key="16">
    <source>
        <dbReference type="SAM" id="Phobius"/>
    </source>
</evidence>
<dbReference type="CDD" id="cd18605">
    <property type="entry name" value="ABC_6TM_MRP7_D2_like"/>
    <property type="match status" value="1"/>
</dbReference>
<evidence type="ECO:0000256" key="6">
    <source>
        <dbReference type="ARBA" id="ARBA00022741"/>
    </source>
</evidence>
<evidence type="ECO:0000256" key="4">
    <source>
        <dbReference type="ARBA" id="ARBA00022692"/>
    </source>
</evidence>
<dbReference type="Pfam" id="PF00005">
    <property type="entry name" value="ABC_tran"/>
    <property type="match status" value="2"/>
</dbReference>
<feature type="transmembrane region" description="Helical" evidence="16">
    <location>
        <begin position="1186"/>
        <end position="1207"/>
    </location>
</feature>
<evidence type="ECO:0000256" key="13">
    <source>
        <dbReference type="ARBA" id="ARBA00047576"/>
    </source>
</evidence>
<feature type="domain" description="ABC transporter" evidence="17">
    <location>
        <begin position="1277"/>
        <end position="1510"/>
    </location>
</feature>
<keyword evidence="10 16" id="KW-0472">Membrane</keyword>
<feature type="transmembrane region" description="Helical" evidence="16">
    <location>
        <begin position="580"/>
        <end position="602"/>
    </location>
</feature>
<dbReference type="GO" id="GO:0016323">
    <property type="term" value="C:basolateral plasma membrane"/>
    <property type="evidence" value="ECO:0007669"/>
    <property type="project" value="UniProtKB-ARBA"/>
</dbReference>
<feature type="transmembrane region" description="Helical" evidence="16">
    <location>
        <begin position="541"/>
        <end position="568"/>
    </location>
</feature>
<dbReference type="Gene3D" id="1.20.1560.10">
    <property type="entry name" value="ABC transporter type 1, transmembrane domain"/>
    <property type="match status" value="2"/>
</dbReference>
<evidence type="ECO:0000313" key="20">
    <source>
        <dbReference type="Proteomes" id="UP000694569"/>
    </source>
</evidence>
<feature type="domain" description="ABC transmembrane type-1" evidence="18">
    <location>
        <begin position="327"/>
        <end position="603"/>
    </location>
</feature>
<keyword evidence="5" id="KW-0677">Repeat</keyword>
<dbReference type="Pfam" id="PF00664">
    <property type="entry name" value="ABC_membrane"/>
    <property type="match status" value="2"/>
</dbReference>
<reference evidence="19" key="2">
    <citation type="submission" date="2025-09" db="UniProtKB">
        <authorList>
            <consortium name="Ensembl"/>
        </authorList>
    </citation>
    <scope>IDENTIFICATION</scope>
</reference>